<evidence type="ECO:0000259" key="15">
    <source>
        <dbReference type="Pfam" id="PF02096"/>
    </source>
</evidence>
<dbReference type="Gene3D" id="2.70.98.90">
    <property type="match status" value="1"/>
</dbReference>
<dbReference type="Pfam" id="PF14849">
    <property type="entry name" value="YidC_periplas"/>
    <property type="match status" value="1"/>
</dbReference>
<dbReference type="AlphaFoldDB" id="A0A1E3XFV2"/>
<dbReference type="HAMAP" id="MF_01810">
    <property type="entry name" value="YidC_type1"/>
    <property type="match status" value="1"/>
</dbReference>
<evidence type="ECO:0000256" key="3">
    <source>
        <dbReference type="ARBA" id="ARBA00015325"/>
    </source>
</evidence>
<keyword evidence="14" id="KW-0175">Coiled coil</keyword>
<evidence type="ECO:0000256" key="6">
    <source>
        <dbReference type="ARBA" id="ARBA00022692"/>
    </source>
</evidence>
<accession>A0A1E3XFV2</accession>
<protein>
    <recommendedName>
        <fullName evidence="3 13">Membrane protein insertase YidC</fullName>
    </recommendedName>
    <alternativeName>
        <fullName evidence="12 13">Foldase YidC</fullName>
    </alternativeName>
    <alternativeName>
        <fullName evidence="11 13">Membrane integrase YidC</fullName>
    </alternativeName>
    <alternativeName>
        <fullName evidence="13">Membrane protein YidC</fullName>
    </alternativeName>
</protein>
<dbReference type="InterPro" id="IPR047196">
    <property type="entry name" value="YidC_ALB_C"/>
</dbReference>
<dbReference type="InterPro" id="IPR019998">
    <property type="entry name" value="Membr_insert_YidC"/>
</dbReference>
<feature type="transmembrane region" description="Helical" evidence="13">
    <location>
        <begin position="521"/>
        <end position="541"/>
    </location>
</feature>
<keyword evidence="8 13" id="KW-1133">Transmembrane helix</keyword>
<evidence type="ECO:0000256" key="9">
    <source>
        <dbReference type="ARBA" id="ARBA00023136"/>
    </source>
</evidence>
<evidence type="ECO:0000256" key="13">
    <source>
        <dbReference type="HAMAP-Rule" id="MF_01810"/>
    </source>
</evidence>
<dbReference type="NCBIfam" id="TIGR03592">
    <property type="entry name" value="yidC_oxa1_cterm"/>
    <property type="match status" value="1"/>
</dbReference>
<name>A0A1E3XFV2_9BACT</name>
<keyword evidence="5 13" id="KW-1003">Cell membrane</keyword>
<organism evidence="17 18">
    <name type="scientific">Candidatus Scalindua rubra</name>
    <dbReference type="NCBI Taxonomy" id="1872076"/>
    <lineage>
        <taxon>Bacteria</taxon>
        <taxon>Pseudomonadati</taxon>
        <taxon>Planctomycetota</taxon>
        <taxon>Candidatus Brocadiia</taxon>
        <taxon>Candidatus Brocadiales</taxon>
        <taxon>Candidatus Scalinduaceae</taxon>
        <taxon>Candidatus Scalindua</taxon>
    </lineage>
</organism>
<dbReference type="PANTHER" id="PTHR12428">
    <property type="entry name" value="OXA1"/>
    <property type="match status" value="1"/>
</dbReference>
<feature type="domain" description="Membrane insertase YidC N-terminal" evidence="16">
    <location>
        <begin position="77"/>
        <end position="346"/>
    </location>
</feature>
<comment type="similarity">
    <text evidence="2 13">Belongs to the OXA1/ALB3/YidC family. Type 1 subfamily.</text>
</comment>
<dbReference type="GO" id="GO:0051205">
    <property type="term" value="P:protein insertion into membrane"/>
    <property type="evidence" value="ECO:0007669"/>
    <property type="project" value="TreeGrafter"/>
</dbReference>
<dbReference type="Proteomes" id="UP000094056">
    <property type="component" value="Unassembled WGS sequence"/>
</dbReference>
<gene>
    <name evidence="13 17" type="primary">yidC</name>
    <name evidence="17" type="ORF">SCARUB_00356</name>
</gene>
<dbReference type="CDD" id="cd19961">
    <property type="entry name" value="EcYidC-like_peri"/>
    <property type="match status" value="1"/>
</dbReference>
<dbReference type="EMBL" id="MAYW01000005">
    <property type="protein sequence ID" value="ODS34480.1"/>
    <property type="molecule type" value="Genomic_DNA"/>
</dbReference>
<evidence type="ECO:0000256" key="1">
    <source>
        <dbReference type="ARBA" id="ARBA00004429"/>
    </source>
</evidence>
<dbReference type="Pfam" id="PF02096">
    <property type="entry name" value="60KD_IMP"/>
    <property type="match status" value="1"/>
</dbReference>
<dbReference type="GO" id="GO:0032977">
    <property type="term" value="F:membrane insertase activity"/>
    <property type="evidence" value="ECO:0007669"/>
    <property type="project" value="InterPro"/>
</dbReference>
<evidence type="ECO:0000256" key="10">
    <source>
        <dbReference type="ARBA" id="ARBA00023186"/>
    </source>
</evidence>
<proteinExistence type="inferred from homology"/>
<dbReference type="GO" id="GO:0015031">
    <property type="term" value="P:protein transport"/>
    <property type="evidence" value="ECO:0007669"/>
    <property type="project" value="UniProtKB-KW"/>
</dbReference>
<evidence type="ECO:0000256" key="5">
    <source>
        <dbReference type="ARBA" id="ARBA00022475"/>
    </source>
</evidence>
<feature type="domain" description="Membrane insertase YidC/Oxa/ALB C-terminal" evidence="15">
    <location>
        <begin position="359"/>
        <end position="557"/>
    </location>
</feature>
<evidence type="ECO:0000256" key="2">
    <source>
        <dbReference type="ARBA" id="ARBA00010527"/>
    </source>
</evidence>
<keyword evidence="7 13" id="KW-0653">Protein transport</keyword>
<dbReference type="InterPro" id="IPR001708">
    <property type="entry name" value="YidC/ALB3/OXA1/COX18"/>
</dbReference>
<dbReference type="NCBIfam" id="TIGR03593">
    <property type="entry name" value="yidC_nterm"/>
    <property type="match status" value="1"/>
</dbReference>
<comment type="subunit">
    <text evidence="13">Interacts with the Sec translocase complex via SecD. Specifically interacts with transmembrane segments of nascent integral membrane proteins during membrane integration.</text>
</comment>
<dbReference type="PRINTS" id="PR01900">
    <property type="entry name" value="YIDCPROTEIN"/>
</dbReference>
<dbReference type="InterPro" id="IPR028053">
    <property type="entry name" value="Membr_insert_YidC_N"/>
</dbReference>
<evidence type="ECO:0000256" key="11">
    <source>
        <dbReference type="ARBA" id="ARBA00033245"/>
    </source>
</evidence>
<dbReference type="PANTHER" id="PTHR12428:SF65">
    <property type="entry name" value="CYTOCHROME C OXIDASE ASSEMBLY PROTEIN COX18, MITOCHONDRIAL"/>
    <property type="match status" value="1"/>
</dbReference>
<comment type="caution">
    <text evidence="17">The sequence shown here is derived from an EMBL/GenBank/DDBJ whole genome shotgun (WGS) entry which is preliminary data.</text>
</comment>
<evidence type="ECO:0000256" key="8">
    <source>
        <dbReference type="ARBA" id="ARBA00022989"/>
    </source>
</evidence>
<dbReference type="InterPro" id="IPR038221">
    <property type="entry name" value="YidC_periplasmic_sf"/>
</dbReference>
<dbReference type="GO" id="GO:0005886">
    <property type="term" value="C:plasma membrane"/>
    <property type="evidence" value="ECO:0007669"/>
    <property type="project" value="UniProtKB-SubCell"/>
</dbReference>
<sequence length="579" mass="66770">MDNKTLLAFVLIAIIMLYFFYMTQPVQRPDEEQKKEEIAEETIEKERLEKEIRTEEEIQERKIEQIVQEEIELQDYIVIQNDVIKTVWTNEGAALKSAILTEFKNPERTQDLELLKPSRKDSLPLSIDLLGGRYQSKSRRYKVVERGINKVVFTILLENGTRITKNISLQDGKYYFDVVITLENTTDSDIATSYSITTTSGVYPEEDPYHYGSGLASVVGIDMGRDKIKAIHVKVEDMPDKNESVGILWSGSVNKYFAAVLKSLSDGRIATTTFESIENPDPFYEDDFVVNLQIKRIIIPPQGEQRDDYVFFLGPKKRDILKQCKGLLALLDYDYGMTRSICKILVEILNTFYKAIPNYGVSILLLTFLVKLILFPLTRKSQMSMFRMQQLSPLIGKLKEKYKGDKQKMGQEQMKLFKQHGVNPMSGCFPIMLQMPVFFALFRTLQSSFEMRQAPFVSWVNDLSQPDKLFQLPFSIPFLGDWFNILPIIMGIASFVQMKLTPKTAIGDDPQARMQRRMMQMMPLIFPLILYTFPSGLTLYWTTSTLISIGEQILIRRSVKKIDIYYKGKRVTKGKVKVK</sequence>
<keyword evidence="10 13" id="KW-0143">Chaperone</keyword>
<feature type="coiled-coil region" evidence="14">
    <location>
        <begin position="31"/>
        <end position="65"/>
    </location>
</feature>
<feature type="transmembrane region" description="Helical" evidence="13">
    <location>
        <begin position="359"/>
        <end position="378"/>
    </location>
</feature>
<keyword evidence="4 13" id="KW-0813">Transport</keyword>
<evidence type="ECO:0000313" key="17">
    <source>
        <dbReference type="EMBL" id="ODS34480.1"/>
    </source>
</evidence>
<evidence type="ECO:0000313" key="18">
    <source>
        <dbReference type="Proteomes" id="UP000094056"/>
    </source>
</evidence>
<keyword evidence="9 13" id="KW-0472">Membrane</keyword>
<reference evidence="17 18" key="1">
    <citation type="submission" date="2016-07" db="EMBL/GenBank/DDBJ databases">
        <title>Draft genome of Scalindua rubra, obtained from a brine-seawater interface in the Red Sea, sheds light on salt adaptation in anammox bacteria.</title>
        <authorList>
            <person name="Speth D.R."/>
            <person name="Lagkouvardos I."/>
            <person name="Wang Y."/>
            <person name="Qian P.-Y."/>
            <person name="Dutilh B.E."/>
            <person name="Jetten M.S."/>
        </authorList>
    </citation>
    <scope>NUCLEOTIDE SEQUENCE [LARGE SCALE GENOMIC DNA]</scope>
    <source>
        <strain evidence="17">BSI-1</strain>
    </source>
</reference>
<keyword evidence="6 13" id="KW-0812">Transmembrane</keyword>
<feature type="transmembrane region" description="Helical" evidence="13">
    <location>
        <begin position="422"/>
        <end position="442"/>
    </location>
</feature>
<evidence type="ECO:0000256" key="12">
    <source>
        <dbReference type="ARBA" id="ARBA00033342"/>
    </source>
</evidence>
<feature type="transmembrane region" description="Helical" evidence="13">
    <location>
        <begin position="482"/>
        <end position="500"/>
    </location>
</feature>
<feature type="transmembrane region" description="Helical" evidence="13">
    <location>
        <begin position="5"/>
        <end position="23"/>
    </location>
</feature>
<evidence type="ECO:0000256" key="4">
    <source>
        <dbReference type="ARBA" id="ARBA00022448"/>
    </source>
</evidence>
<dbReference type="CDD" id="cd20070">
    <property type="entry name" value="5TM_YidC_Alb3"/>
    <property type="match status" value="1"/>
</dbReference>
<evidence type="ECO:0000259" key="16">
    <source>
        <dbReference type="Pfam" id="PF14849"/>
    </source>
</evidence>
<dbReference type="PRINTS" id="PR00701">
    <property type="entry name" value="60KDINNERMP"/>
</dbReference>
<evidence type="ECO:0000256" key="7">
    <source>
        <dbReference type="ARBA" id="ARBA00022927"/>
    </source>
</evidence>
<evidence type="ECO:0000256" key="14">
    <source>
        <dbReference type="SAM" id="Coils"/>
    </source>
</evidence>
<comment type="function">
    <text evidence="13">Required for the insertion and/or proper folding and/or complex formation of integral membrane proteins into the membrane. Involved in integration of membrane proteins that insert both dependently and independently of the Sec translocase complex, as well as at least some lipoproteins. Aids folding of multispanning membrane proteins.</text>
</comment>
<comment type="subcellular location">
    <subcellularLocation>
        <location evidence="1">Cell inner membrane</location>
        <topology evidence="1">Multi-pass membrane protein</topology>
    </subcellularLocation>
    <subcellularLocation>
        <location evidence="13">Cell membrane</location>
        <topology evidence="13">Multi-pass membrane protein</topology>
    </subcellularLocation>
</comment>
<dbReference type="InterPro" id="IPR028055">
    <property type="entry name" value="YidC/Oxa/ALB_C"/>
</dbReference>